<gene>
    <name evidence="2" type="ORF">EWB00_009923</name>
</gene>
<reference evidence="2 3" key="1">
    <citation type="submission" date="2019-03" db="EMBL/GenBank/DDBJ databases">
        <title>An improved genome assembly of the fluke Schistosoma japonicum.</title>
        <authorList>
            <person name="Hu W."/>
            <person name="Luo F."/>
            <person name="Yin M."/>
            <person name="Mo X."/>
            <person name="Sun C."/>
            <person name="Wu Q."/>
            <person name="Zhu B."/>
            <person name="Xiang M."/>
            <person name="Wang J."/>
            <person name="Wang Y."/>
            <person name="Zhang T."/>
            <person name="Xu B."/>
            <person name="Zheng H."/>
            <person name="Feng Z."/>
        </authorList>
    </citation>
    <scope>NUCLEOTIDE SEQUENCE [LARGE SCALE GENOMIC DNA]</scope>
    <source>
        <strain evidence="2">HuSjv2</strain>
        <tissue evidence="2">Worms</tissue>
    </source>
</reference>
<feature type="region of interest" description="Disordered" evidence="1">
    <location>
        <begin position="64"/>
        <end position="99"/>
    </location>
</feature>
<name>A0A4Z2CL52_SCHJA</name>
<dbReference type="AlphaFoldDB" id="A0A4Z2CL52"/>
<dbReference type="EMBL" id="SKCS01000664">
    <property type="protein sequence ID" value="TNN04989.1"/>
    <property type="molecule type" value="Genomic_DNA"/>
</dbReference>
<evidence type="ECO:0000313" key="3">
    <source>
        <dbReference type="Proteomes" id="UP000311919"/>
    </source>
</evidence>
<protein>
    <submittedName>
        <fullName evidence="2">Uncharacterized protein</fullName>
    </submittedName>
</protein>
<feature type="non-terminal residue" evidence="2">
    <location>
        <position position="1"/>
    </location>
</feature>
<evidence type="ECO:0000313" key="2">
    <source>
        <dbReference type="EMBL" id="TNN04989.1"/>
    </source>
</evidence>
<feature type="compositionally biased region" description="Basic and acidic residues" evidence="1">
    <location>
        <begin position="72"/>
        <end position="87"/>
    </location>
</feature>
<proteinExistence type="predicted"/>
<evidence type="ECO:0000256" key="1">
    <source>
        <dbReference type="SAM" id="MobiDB-lite"/>
    </source>
</evidence>
<sequence length="178" mass="20236">CLPIFLLIKKKLRKLVKLSAKNKLHGEAEENVGKYDDTVCVGNANAIDDYIEDVGGDVHEVHEAEAEEEVGQEERERSQEAETKAQEEDVGMEEGNGGDIVDEYADEMREEVKNVVIHESEHDDDDDRVRDAEEVVKEGRMEGRDESGVCVVVDDCSDADDDQWDSDVYGHYYYFCHY</sequence>
<keyword evidence="3" id="KW-1185">Reference proteome</keyword>
<accession>A0A4Z2CL52</accession>
<comment type="caution">
    <text evidence="2">The sequence shown here is derived from an EMBL/GenBank/DDBJ whole genome shotgun (WGS) entry which is preliminary data.</text>
</comment>
<dbReference type="Proteomes" id="UP000311919">
    <property type="component" value="Unassembled WGS sequence"/>
</dbReference>
<organism evidence="2 3">
    <name type="scientific">Schistosoma japonicum</name>
    <name type="common">Blood fluke</name>
    <dbReference type="NCBI Taxonomy" id="6182"/>
    <lineage>
        <taxon>Eukaryota</taxon>
        <taxon>Metazoa</taxon>
        <taxon>Spiralia</taxon>
        <taxon>Lophotrochozoa</taxon>
        <taxon>Platyhelminthes</taxon>
        <taxon>Trematoda</taxon>
        <taxon>Digenea</taxon>
        <taxon>Strigeidida</taxon>
        <taxon>Schistosomatoidea</taxon>
        <taxon>Schistosomatidae</taxon>
        <taxon>Schistosoma</taxon>
    </lineage>
</organism>